<dbReference type="EC" id="6.1.1.16" evidence="2"/>
<dbReference type="AlphaFoldDB" id="A0AAF3EZ03"/>
<dbReference type="Proteomes" id="UP000887575">
    <property type="component" value="Unassembled WGS sequence"/>
</dbReference>
<evidence type="ECO:0000256" key="7">
    <source>
        <dbReference type="ARBA" id="ARBA00022840"/>
    </source>
</evidence>
<keyword evidence="12" id="KW-0175">Coiled coil</keyword>
<comment type="cofactor">
    <cofactor evidence="1">
        <name>Zn(2+)</name>
        <dbReference type="ChEBI" id="CHEBI:29105"/>
    </cofactor>
</comment>
<keyword evidence="6" id="KW-0862">Zinc</keyword>
<dbReference type="InterPro" id="IPR015803">
    <property type="entry name" value="Cys-tRNA-ligase"/>
</dbReference>
<evidence type="ECO:0000256" key="4">
    <source>
        <dbReference type="ARBA" id="ARBA00022723"/>
    </source>
</evidence>
<feature type="compositionally biased region" description="Basic and acidic residues" evidence="13">
    <location>
        <begin position="701"/>
        <end position="717"/>
    </location>
</feature>
<feature type="region of interest" description="Disordered" evidence="13">
    <location>
        <begin position="701"/>
        <end position="745"/>
    </location>
</feature>
<dbReference type="NCBIfam" id="TIGR00435">
    <property type="entry name" value="cysS"/>
    <property type="match status" value="1"/>
</dbReference>
<dbReference type="GO" id="GO:0046872">
    <property type="term" value="F:metal ion binding"/>
    <property type="evidence" value="ECO:0007669"/>
    <property type="project" value="UniProtKB-KW"/>
</dbReference>
<evidence type="ECO:0000256" key="6">
    <source>
        <dbReference type="ARBA" id="ARBA00022833"/>
    </source>
</evidence>
<dbReference type="WBParaSite" id="MBELARI_LOCUS19469">
    <property type="protein sequence ID" value="MBELARI_LOCUS19469"/>
    <property type="gene ID" value="MBELARI_LOCUS19469"/>
</dbReference>
<dbReference type="PANTHER" id="PTHR10890">
    <property type="entry name" value="CYSTEINYL-TRNA SYNTHETASE"/>
    <property type="match status" value="1"/>
</dbReference>
<keyword evidence="7" id="KW-0067">ATP-binding</keyword>
<dbReference type="Pfam" id="PF01406">
    <property type="entry name" value="tRNA-synt_1e"/>
    <property type="match status" value="1"/>
</dbReference>
<dbReference type="PANTHER" id="PTHR10890:SF3">
    <property type="entry name" value="CYSTEINE--TRNA LIGASE, CYTOPLASMIC"/>
    <property type="match status" value="1"/>
</dbReference>
<reference evidence="16" key="1">
    <citation type="submission" date="2024-02" db="UniProtKB">
        <authorList>
            <consortium name="WormBaseParasite"/>
        </authorList>
    </citation>
    <scope>IDENTIFICATION</scope>
</reference>
<keyword evidence="3" id="KW-0436">Ligase</keyword>
<evidence type="ECO:0000256" key="12">
    <source>
        <dbReference type="SAM" id="Coils"/>
    </source>
</evidence>
<dbReference type="GO" id="GO:0006423">
    <property type="term" value="P:cysteinyl-tRNA aminoacylation"/>
    <property type="evidence" value="ECO:0007669"/>
    <property type="project" value="InterPro"/>
</dbReference>
<evidence type="ECO:0000313" key="16">
    <source>
        <dbReference type="WBParaSite" id="MBELARI_LOCUS19469"/>
    </source>
</evidence>
<keyword evidence="5" id="KW-0547">Nucleotide-binding</keyword>
<sequence length="745" mass="85716">MAEGAQRRAQAPWTAPTPTGPQLMLLNSMTRTKTVFVPNEGRKVTMYICGPTVYDHSHMGHARTYLGLDIIRRVLSDYFGYDVQHVMNITDIDDKIIQRGRQRHLLKEYLATVQNASAADVASDVIKALELFNVRFEKETDNDKRGMLEGIILKVNKSSKQLEEALKSKNENAIADAQKQLLADSSDVLMGWLDKEKGETIEDHAVFDSLSREFETEYFKDMTRLNVLPTDVLTRVSEYVPEIISYIERIIKNGYAYATKDGSVYFDTTAFTSNPKHFYAKLVPEAFADKDNLLKNMREGEGELSISADQLQMKKGETDFALWKASKKGEPWWVSPWGKGRPGWHIECSVMSNAICGNKLDIHAGGFDLRFPHHDNEIAQVEAHYDDPHWVNYFIHCGALRIQGLKMSKSLKNFITIRQALEDYSPRQLRILFLLHVWSDLLDYSKETMNLALHFETVTNEFFLLVKDLLRKSWKPDDSEGFQKFEEREKKLSEEFSELRANVHEALCDSIDTRTVMERLRKIVEIGNAYIVEKQKLEQPPNALLLRQLALYITKILRVFGVIPTSSEIGYPLSTDEDSTSKEETVMPYLNVLSEFREEVRKIAKANGVHDILKLSDKLRDEILPNLGVRLEDRGKETVIKLVDREALLKELEREKEVERKKQDEKREKELKKAAKDALKAIPPEEFFKQGEEAKKYLKWDEKGIPTHTADGEEVSKSLRKKLEKAWETQRKDHEDHSSKTNGKA</sequence>
<feature type="domain" description="tRNA synthetases class I catalytic" evidence="14">
    <location>
        <begin position="36"/>
        <end position="452"/>
    </location>
</feature>
<evidence type="ECO:0000256" key="3">
    <source>
        <dbReference type="ARBA" id="ARBA00022598"/>
    </source>
</evidence>
<feature type="compositionally biased region" description="Basic and acidic residues" evidence="13">
    <location>
        <begin position="724"/>
        <end position="739"/>
    </location>
</feature>
<protein>
    <recommendedName>
        <fullName evidence="11">Cysteine--tRNA ligase, cytoplasmic</fullName>
        <ecNumber evidence="2">6.1.1.16</ecNumber>
    </recommendedName>
    <alternativeName>
        <fullName evidence="10">Cysteinyl-tRNA synthetase</fullName>
    </alternativeName>
</protein>
<dbReference type="InterPro" id="IPR032678">
    <property type="entry name" value="tRNA-synt_1_cat_dom"/>
</dbReference>
<dbReference type="Gene3D" id="1.20.120.1910">
    <property type="entry name" value="Cysteine-tRNA ligase, C-terminal anti-codon recognition domain"/>
    <property type="match status" value="1"/>
</dbReference>
<keyword evidence="8" id="KW-0648">Protein biosynthesis</keyword>
<dbReference type="SUPFAM" id="SSF47323">
    <property type="entry name" value="Anticodon-binding domain of a subclass of class I aminoacyl-tRNA synthetases"/>
    <property type="match status" value="1"/>
</dbReference>
<evidence type="ECO:0000313" key="15">
    <source>
        <dbReference type="Proteomes" id="UP000887575"/>
    </source>
</evidence>
<feature type="coiled-coil region" evidence="12">
    <location>
        <begin position="642"/>
        <end position="681"/>
    </location>
</feature>
<evidence type="ECO:0000256" key="13">
    <source>
        <dbReference type="SAM" id="MobiDB-lite"/>
    </source>
</evidence>
<dbReference type="GO" id="GO:0004817">
    <property type="term" value="F:cysteine-tRNA ligase activity"/>
    <property type="evidence" value="ECO:0007669"/>
    <property type="project" value="UniProtKB-EC"/>
</dbReference>
<evidence type="ECO:0000256" key="2">
    <source>
        <dbReference type="ARBA" id="ARBA00012832"/>
    </source>
</evidence>
<dbReference type="GO" id="GO:0005737">
    <property type="term" value="C:cytoplasm"/>
    <property type="evidence" value="ECO:0007669"/>
    <property type="project" value="TreeGrafter"/>
</dbReference>
<evidence type="ECO:0000256" key="9">
    <source>
        <dbReference type="ARBA" id="ARBA00023146"/>
    </source>
</evidence>
<evidence type="ECO:0000256" key="1">
    <source>
        <dbReference type="ARBA" id="ARBA00001947"/>
    </source>
</evidence>
<dbReference type="PRINTS" id="PR00983">
    <property type="entry name" value="TRNASYNTHCYS"/>
</dbReference>
<dbReference type="Gene3D" id="3.40.50.620">
    <property type="entry name" value="HUPs"/>
    <property type="match status" value="1"/>
</dbReference>
<evidence type="ECO:0000256" key="8">
    <source>
        <dbReference type="ARBA" id="ARBA00022917"/>
    </source>
</evidence>
<proteinExistence type="inferred from homology"/>
<dbReference type="CDD" id="cd00672">
    <property type="entry name" value="CysRS_core"/>
    <property type="match status" value="1"/>
</dbReference>
<evidence type="ECO:0000256" key="5">
    <source>
        <dbReference type="ARBA" id="ARBA00022741"/>
    </source>
</evidence>
<name>A0AAF3EZ03_9BILA</name>
<dbReference type="InterPro" id="IPR024909">
    <property type="entry name" value="Cys-tRNA/MSH_ligase"/>
</dbReference>
<dbReference type="InterPro" id="IPR009080">
    <property type="entry name" value="tRNAsynth_Ia_anticodon-bd"/>
</dbReference>
<dbReference type="InterPro" id="IPR014729">
    <property type="entry name" value="Rossmann-like_a/b/a_fold"/>
</dbReference>
<dbReference type="GO" id="GO:0005524">
    <property type="term" value="F:ATP binding"/>
    <property type="evidence" value="ECO:0007669"/>
    <property type="project" value="UniProtKB-KW"/>
</dbReference>
<evidence type="ECO:0000259" key="14">
    <source>
        <dbReference type="Pfam" id="PF01406"/>
    </source>
</evidence>
<keyword evidence="9" id="KW-0030">Aminoacyl-tRNA synthetase</keyword>
<accession>A0AAF3EZ03</accession>
<keyword evidence="15" id="KW-1185">Reference proteome</keyword>
<evidence type="ECO:0000256" key="11">
    <source>
        <dbReference type="ARBA" id="ARBA00039362"/>
    </source>
</evidence>
<dbReference type="HAMAP" id="MF_00041">
    <property type="entry name" value="Cys_tRNA_synth"/>
    <property type="match status" value="1"/>
</dbReference>
<keyword evidence="4" id="KW-0479">Metal-binding</keyword>
<dbReference type="SUPFAM" id="SSF52374">
    <property type="entry name" value="Nucleotidylyl transferase"/>
    <property type="match status" value="1"/>
</dbReference>
<organism evidence="15 16">
    <name type="scientific">Mesorhabditis belari</name>
    <dbReference type="NCBI Taxonomy" id="2138241"/>
    <lineage>
        <taxon>Eukaryota</taxon>
        <taxon>Metazoa</taxon>
        <taxon>Ecdysozoa</taxon>
        <taxon>Nematoda</taxon>
        <taxon>Chromadorea</taxon>
        <taxon>Rhabditida</taxon>
        <taxon>Rhabditina</taxon>
        <taxon>Rhabditomorpha</taxon>
        <taxon>Rhabditoidea</taxon>
        <taxon>Rhabditidae</taxon>
        <taxon>Mesorhabditinae</taxon>
        <taxon>Mesorhabditis</taxon>
    </lineage>
</organism>
<evidence type="ECO:0000256" key="10">
    <source>
        <dbReference type="ARBA" id="ARBA00031499"/>
    </source>
</evidence>